<evidence type="ECO:0000256" key="3">
    <source>
        <dbReference type="ARBA" id="ARBA00022475"/>
    </source>
</evidence>
<dbReference type="Pfam" id="PF20154">
    <property type="entry name" value="LNT_N"/>
    <property type="match status" value="1"/>
</dbReference>
<reference evidence="11" key="1">
    <citation type="journal article" date="2020" name="mSystems">
        <title>Genome- and Community-Level Interaction Insights into Carbon Utilization and Element Cycling Functions of Hydrothermarchaeota in Hydrothermal Sediment.</title>
        <authorList>
            <person name="Zhou Z."/>
            <person name="Liu Y."/>
            <person name="Xu W."/>
            <person name="Pan J."/>
            <person name="Luo Z.H."/>
            <person name="Li M."/>
        </authorList>
    </citation>
    <scope>NUCLEOTIDE SEQUENCE [LARGE SCALE GENOMIC DNA]</scope>
    <source>
        <strain evidence="11">SpSt-477</strain>
    </source>
</reference>
<dbReference type="HAMAP" id="MF_01148">
    <property type="entry name" value="Lnt"/>
    <property type="match status" value="1"/>
</dbReference>
<proteinExistence type="inferred from homology"/>
<evidence type="ECO:0000313" key="11">
    <source>
        <dbReference type="EMBL" id="HGU32494.1"/>
    </source>
</evidence>
<evidence type="ECO:0000256" key="8">
    <source>
        <dbReference type="ARBA" id="ARBA00023315"/>
    </source>
</evidence>
<keyword evidence="3 9" id="KW-1003">Cell membrane</keyword>
<dbReference type="InterPro" id="IPR003010">
    <property type="entry name" value="C-N_Hydrolase"/>
</dbReference>
<evidence type="ECO:0000256" key="4">
    <source>
        <dbReference type="ARBA" id="ARBA00022679"/>
    </source>
</evidence>
<feature type="transmembrane region" description="Helical" evidence="9">
    <location>
        <begin position="201"/>
        <end position="222"/>
    </location>
</feature>
<evidence type="ECO:0000256" key="1">
    <source>
        <dbReference type="ARBA" id="ARBA00004651"/>
    </source>
</evidence>
<name>A0A7C4RRF0_9BACT</name>
<sequence length="524" mass="58737">MAQSESMLIGSWRTIAAGTSGLLLTTCFPNTSWTHVAWICLLPLLFAIRGQNGGRAFRLGFVCGLVHFATLLGWLNHTLVVYGHIPAVAGWGIVLLLVSYLALFPGLFAWWSSRVLTMPNWGKWSIPAAWVGLEYVRSTFLSGFPWELLGNSLYPHLGIIQIADWFGVYGISFVIVLVNVALYDVLSSFTRRGGDEVERRFAWISILTAGIVVVHVAAYGQWKIQAIQEIMDDAPSIDVMVVQGNIDQSIKWDPSRQQATVEKYLRLSRPLPPSNPPDLVVWPETAAPFYMGRNLGMTLLLKEGIHQTGSWFLVGSPYIQSEAGKSAYYNSAFLFDPEGMVRGRYDKAHLVPFGEYVPFQRWLPFIGKLVEEVGDFQEGDPGRVLRMNDHPVGVLICYEQIFPYLSRQACRNGAEVLVSMTNDAWYGRTSAPFQHFSMAVFRAVENRRALIRSANTGISGFIDPIGRIVQPTDLFVDAVSRSEIPLMRQETSYATWGDWFAWCCMAYTIGVVASSFWGYRPKKT</sequence>
<feature type="transmembrane region" description="Helical" evidence="9">
    <location>
        <begin position="88"/>
        <end position="112"/>
    </location>
</feature>
<comment type="similarity">
    <text evidence="2 9">Belongs to the CN hydrolase family. Apolipoprotein N-acyltransferase subfamily.</text>
</comment>
<evidence type="ECO:0000256" key="2">
    <source>
        <dbReference type="ARBA" id="ARBA00010065"/>
    </source>
</evidence>
<dbReference type="CDD" id="cd07571">
    <property type="entry name" value="ALP_N-acyl_transferase"/>
    <property type="match status" value="1"/>
</dbReference>
<protein>
    <recommendedName>
        <fullName evidence="9">Apolipoprotein N-acyltransferase</fullName>
        <shortName evidence="9">ALP N-acyltransferase</shortName>
        <ecNumber evidence="9">2.3.1.269</ecNumber>
    </recommendedName>
</protein>
<dbReference type="SUPFAM" id="SSF56317">
    <property type="entry name" value="Carbon-nitrogen hydrolase"/>
    <property type="match status" value="1"/>
</dbReference>
<feature type="transmembrane region" description="Helical" evidence="9">
    <location>
        <begin position="32"/>
        <end position="49"/>
    </location>
</feature>
<dbReference type="Pfam" id="PF00795">
    <property type="entry name" value="CN_hydrolase"/>
    <property type="match status" value="1"/>
</dbReference>
<evidence type="ECO:0000256" key="6">
    <source>
        <dbReference type="ARBA" id="ARBA00022989"/>
    </source>
</evidence>
<dbReference type="GO" id="GO:0042158">
    <property type="term" value="P:lipoprotein biosynthetic process"/>
    <property type="evidence" value="ECO:0007669"/>
    <property type="project" value="UniProtKB-UniRule"/>
</dbReference>
<keyword evidence="4 9" id="KW-0808">Transferase</keyword>
<dbReference type="InterPro" id="IPR004563">
    <property type="entry name" value="Apolipo_AcylTrfase"/>
</dbReference>
<dbReference type="GO" id="GO:0016410">
    <property type="term" value="F:N-acyltransferase activity"/>
    <property type="evidence" value="ECO:0007669"/>
    <property type="project" value="UniProtKB-UniRule"/>
</dbReference>
<keyword evidence="8 9" id="KW-0012">Acyltransferase</keyword>
<accession>A0A7C4RRF0</accession>
<feature type="domain" description="CN hydrolase" evidence="10">
    <location>
        <begin position="242"/>
        <end position="486"/>
    </location>
</feature>
<feature type="transmembrane region" description="Helical" evidence="9">
    <location>
        <begin position="499"/>
        <end position="519"/>
    </location>
</feature>
<dbReference type="EC" id="2.3.1.269" evidence="9"/>
<comment type="caution">
    <text evidence="11">The sequence shown here is derived from an EMBL/GenBank/DDBJ whole genome shotgun (WGS) entry which is preliminary data.</text>
</comment>
<dbReference type="AlphaFoldDB" id="A0A7C4RRF0"/>
<dbReference type="UniPathway" id="UPA00666"/>
<keyword evidence="11" id="KW-0449">Lipoprotein</keyword>
<organism evidence="11">
    <name type="scientific">Desulfatirhabdium butyrativorans</name>
    <dbReference type="NCBI Taxonomy" id="340467"/>
    <lineage>
        <taxon>Bacteria</taxon>
        <taxon>Pseudomonadati</taxon>
        <taxon>Thermodesulfobacteriota</taxon>
        <taxon>Desulfobacteria</taxon>
        <taxon>Desulfobacterales</taxon>
        <taxon>Desulfatirhabdiaceae</taxon>
        <taxon>Desulfatirhabdium</taxon>
    </lineage>
</organism>
<evidence type="ECO:0000256" key="5">
    <source>
        <dbReference type="ARBA" id="ARBA00022692"/>
    </source>
</evidence>
<dbReference type="GO" id="GO:0005886">
    <property type="term" value="C:plasma membrane"/>
    <property type="evidence" value="ECO:0007669"/>
    <property type="project" value="UniProtKB-SubCell"/>
</dbReference>
<comment type="subcellular location">
    <subcellularLocation>
        <location evidence="1 9">Cell membrane</location>
        <topology evidence="1 9">Multi-pass membrane protein</topology>
    </subcellularLocation>
</comment>
<keyword evidence="6 9" id="KW-1133">Transmembrane helix</keyword>
<evidence type="ECO:0000259" key="10">
    <source>
        <dbReference type="PROSITE" id="PS50263"/>
    </source>
</evidence>
<dbReference type="InterPro" id="IPR036526">
    <property type="entry name" value="C-N_Hydrolase_sf"/>
</dbReference>
<comment type="pathway">
    <text evidence="9">Protein modification; lipoprotein biosynthesis (N-acyl transfer).</text>
</comment>
<dbReference type="InterPro" id="IPR045378">
    <property type="entry name" value="LNT_N"/>
</dbReference>
<evidence type="ECO:0000256" key="7">
    <source>
        <dbReference type="ARBA" id="ARBA00023136"/>
    </source>
</evidence>
<dbReference type="PANTHER" id="PTHR38686:SF1">
    <property type="entry name" value="APOLIPOPROTEIN N-ACYLTRANSFERASE"/>
    <property type="match status" value="1"/>
</dbReference>
<comment type="catalytic activity">
    <reaction evidence="9">
        <text>N-terminal S-1,2-diacyl-sn-glyceryl-L-cysteinyl-[lipoprotein] + a glycerophospholipid = N-acyl-S-1,2-diacyl-sn-glyceryl-L-cysteinyl-[lipoprotein] + a 2-acyl-sn-glycero-3-phospholipid + H(+)</text>
        <dbReference type="Rhea" id="RHEA:48228"/>
        <dbReference type="Rhea" id="RHEA-COMP:14681"/>
        <dbReference type="Rhea" id="RHEA-COMP:14684"/>
        <dbReference type="ChEBI" id="CHEBI:15378"/>
        <dbReference type="ChEBI" id="CHEBI:136912"/>
        <dbReference type="ChEBI" id="CHEBI:140656"/>
        <dbReference type="ChEBI" id="CHEBI:140657"/>
        <dbReference type="ChEBI" id="CHEBI:140660"/>
        <dbReference type="EC" id="2.3.1.269"/>
    </reaction>
</comment>
<dbReference type="PROSITE" id="PS50263">
    <property type="entry name" value="CN_HYDROLASE"/>
    <property type="match status" value="1"/>
</dbReference>
<dbReference type="EMBL" id="DSUH01000151">
    <property type="protein sequence ID" value="HGU32494.1"/>
    <property type="molecule type" value="Genomic_DNA"/>
</dbReference>
<keyword evidence="7 9" id="KW-0472">Membrane</keyword>
<feature type="transmembrane region" description="Helical" evidence="9">
    <location>
        <begin position="124"/>
        <end position="146"/>
    </location>
</feature>
<keyword evidence="5 9" id="KW-0812">Transmembrane</keyword>
<evidence type="ECO:0000256" key="9">
    <source>
        <dbReference type="HAMAP-Rule" id="MF_01148"/>
    </source>
</evidence>
<dbReference type="Gene3D" id="3.60.110.10">
    <property type="entry name" value="Carbon-nitrogen hydrolase"/>
    <property type="match status" value="1"/>
</dbReference>
<dbReference type="PANTHER" id="PTHR38686">
    <property type="entry name" value="APOLIPOPROTEIN N-ACYLTRANSFERASE"/>
    <property type="match status" value="1"/>
</dbReference>
<comment type="function">
    <text evidence="9">Catalyzes the phospholipid dependent N-acylation of the N-terminal cysteine of apolipoprotein, the last step in lipoprotein maturation.</text>
</comment>
<feature type="transmembrane region" description="Helical" evidence="9">
    <location>
        <begin position="166"/>
        <end position="189"/>
    </location>
</feature>
<dbReference type="NCBIfam" id="TIGR00546">
    <property type="entry name" value="lnt"/>
    <property type="match status" value="1"/>
</dbReference>
<feature type="transmembrane region" description="Helical" evidence="9">
    <location>
        <begin position="56"/>
        <end position="76"/>
    </location>
</feature>
<gene>
    <name evidence="9 11" type="primary">lnt</name>
    <name evidence="11" type="ORF">ENS29_06530</name>
</gene>